<dbReference type="Gene3D" id="3.20.180.10">
    <property type="entry name" value="PNP-oxidase-like"/>
    <property type="match status" value="1"/>
</dbReference>
<keyword evidence="1" id="KW-1133">Transmembrane helix</keyword>
<keyword evidence="1" id="KW-0812">Transmembrane</keyword>
<reference evidence="3 4" key="1">
    <citation type="submission" date="2019-04" db="EMBL/GenBank/DDBJ databases">
        <title>Friends and foes A comparative genomics study of 23 Aspergillus species from section Flavi.</title>
        <authorList>
            <consortium name="DOE Joint Genome Institute"/>
            <person name="Kjaerbolling I."/>
            <person name="Vesth T."/>
            <person name="Frisvad J.C."/>
            <person name="Nybo J.L."/>
            <person name="Theobald S."/>
            <person name="Kildgaard S."/>
            <person name="Isbrandt T."/>
            <person name="Kuo A."/>
            <person name="Sato A."/>
            <person name="Lyhne E.K."/>
            <person name="Kogle M.E."/>
            <person name="Wiebenga A."/>
            <person name="Kun R.S."/>
            <person name="Lubbers R.J."/>
            <person name="Makela M.R."/>
            <person name="Barry K."/>
            <person name="Chovatia M."/>
            <person name="Clum A."/>
            <person name="Daum C."/>
            <person name="Haridas S."/>
            <person name="He G."/>
            <person name="LaButti K."/>
            <person name="Lipzen A."/>
            <person name="Mondo S."/>
            <person name="Riley R."/>
            <person name="Salamov A."/>
            <person name="Simmons B.A."/>
            <person name="Magnuson J.K."/>
            <person name="Henrissat B."/>
            <person name="Mortensen U.H."/>
            <person name="Larsen T.O."/>
            <person name="Devries R.P."/>
            <person name="Grigoriev I.V."/>
            <person name="Machida M."/>
            <person name="Baker S.E."/>
            <person name="Andersen M.R."/>
        </authorList>
    </citation>
    <scope>NUCLEOTIDE SEQUENCE [LARGE SCALE GENOMIC DNA]</scope>
    <source>
        <strain evidence="3 4">IBT 18842</strain>
    </source>
</reference>
<dbReference type="Proteomes" id="UP000325780">
    <property type="component" value="Unassembled WGS sequence"/>
</dbReference>
<protein>
    <recommendedName>
        <fullName evidence="2">DUF2470 domain-containing protein</fullName>
    </recommendedName>
</protein>
<feature type="domain" description="DUF2470" evidence="2">
    <location>
        <begin position="14"/>
        <end position="86"/>
    </location>
</feature>
<dbReference type="InterPro" id="IPR037119">
    <property type="entry name" value="Haem_oxidase_HugZ-like_sf"/>
</dbReference>
<organism evidence="3 4">
    <name type="scientific">Aspergillus avenaceus</name>
    <dbReference type="NCBI Taxonomy" id="36643"/>
    <lineage>
        <taxon>Eukaryota</taxon>
        <taxon>Fungi</taxon>
        <taxon>Dikarya</taxon>
        <taxon>Ascomycota</taxon>
        <taxon>Pezizomycotina</taxon>
        <taxon>Eurotiomycetes</taxon>
        <taxon>Eurotiomycetidae</taxon>
        <taxon>Eurotiales</taxon>
        <taxon>Aspergillaceae</taxon>
        <taxon>Aspergillus</taxon>
        <taxon>Aspergillus subgen. Circumdati</taxon>
    </lineage>
</organism>
<evidence type="ECO:0000259" key="2">
    <source>
        <dbReference type="Pfam" id="PF10615"/>
    </source>
</evidence>
<sequence>MAASKEDKSVSSKNFIISHMNADHRGSLAMYLRVYCNVPTGVAKSAQLEDISLSDLLISAKGTRYSVPLDPPMKSLSDTRSRVVAMHKDCLQRLGLSDIVVKEYRGPQGAEMIGFALVLVTLVVFCRRSNFLPGSLFYDTVGLDQFPSFSQFCYTVQPLLLLALFGTHCVEAVLFAVKRLKPHGVPIFTGVWFAWTATVIIEGAVAWRRFKRVVNDERERKEHRK</sequence>
<feature type="transmembrane region" description="Helical" evidence="1">
    <location>
        <begin position="184"/>
        <end position="207"/>
    </location>
</feature>
<feature type="transmembrane region" description="Helical" evidence="1">
    <location>
        <begin position="158"/>
        <end position="177"/>
    </location>
</feature>
<dbReference type="AlphaFoldDB" id="A0A5N6TF38"/>
<keyword evidence="4" id="KW-1185">Reference proteome</keyword>
<dbReference type="Pfam" id="PF10615">
    <property type="entry name" value="DUF2470"/>
    <property type="match status" value="1"/>
</dbReference>
<evidence type="ECO:0000313" key="4">
    <source>
        <dbReference type="Proteomes" id="UP000325780"/>
    </source>
</evidence>
<dbReference type="EMBL" id="ML742405">
    <property type="protein sequence ID" value="KAE8144983.1"/>
    <property type="molecule type" value="Genomic_DNA"/>
</dbReference>
<gene>
    <name evidence="3" type="ORF">BDV25DRAFT_165626</name>
</gene>
<accession>A0A5N6TF38</accession>
<dbReference type="OrthoDB" id="5553410at2759"/>
<proteinExistence type="predicted"/>
<keyword evidence="1" id="KW-0472">Membrane</keyword>
<name>A0A5N6TF38_ASPAV</name>
<dbReference type="InterPro" id="IPR019595">
    <property type="entry name" value="DUF2470"/>
</dbReference>
<evidence type="ECO:0000313" key="3">
    <source>
        <dbReference type="EMBL" id="KAE8144983.1"/>
    </source>
</evidence>
<dbReference type="PANTHER" id="PTHR37783:SF1">
    <property type="entry name" value="MEMBRANE PROTEIN, PUTATIVE (AFU_ORTHOLOGUE AFUA_1G04315)-RELATED"/>
    <property type="match status" value="1"/>
</dbReference>
<dbReference type="PANTHER" id="PTHR37783">
    <property type="entry name" value="MEMBRANE PROTEIN, PUTATIVE (AFU_ORTHOLOGUE AFUA_1G04315)-RELATED"/>
    <property type="match status" value="1"/>
</dbReference>
<evidence type="ECO:0000256" key="1">
    <source>
        <dbReference type="SAM" id="Phobius"/>
    </source>
</evidence>